<accession>A0A125G338</accession>
<evidence type="ECO:0000313" key="2">
    <source>
        <dbReference type="EMBL" id="KWE09250.1"/>
    </source>
</evidence>
<dbReference type="Pfam" id="PF03903">
    <property type="entry name" value="Phage_T4_gp36"/>
    <property type="match status" value="1"/>
</dbReference>
<reference evidence="2 3" key="1">
    <citation type="submission" date="2015-11" db="EMBL/GenBank/DDBJ databases">
        <title>Expanding the genomic diversity of Burkholderia species for the development of highly accurate diagnostics.</title>
        <authorList>
            <person name="Sahl J."/>
            <person name="Keim P."/>
            <person name="Wagner D."/>
        </authorList>
    </citation>
    <scope>NUCLEOTIDE SEQUENCE [LARGE SCALE GENOMIC DNA]</scope>
    <source>
        <strain evidence="2 3">MSMB2167WGS</strain>
    </source>
</reference>
<dbReference type="RefSeq" id="WP_060323153.1">
    <property type="nucleotide sequence ID" value="NZ_JAXKSK010000036.1"/>
</dbReference>
<dbReference type="InterPro" id="IPR005601">
    <property type="entry name" value="Tail_fibre_p36"/>
</dbReference>
<dbReference type="Gene3D" id="3.90.1340.10">
    <property type="entry name" value="Phage tail collar domain"/>
    <property type="match status" value="1"/>
</dbReference>
<sequence length="592" mass="61979">MATQILITDAGRAALVASGNGGTSAHQVVEIGLANAPFVADKGLTKLPNELKRITTFGGANIAPDTIHATLKDDTADQYSLYGFGLYLENGVLLAAYGQATPIMEKSPAALLLLSTDMQFATIDATQLVFGDASFLNPPATTERQGVVELATQVEVDAGKDAARVITPATLKPRLDAKANLSGAEFTGWISVKDAVIVSNAPSAKPSGMMAGNGDGANSTTANLAFRSWFGIGFGPNNEGMSVPNNEYSHWFDTRTGNTGFRGSLVLSRTRQAVISADNNFDGLTIEASNLDNTVKKPVALAPWGGKVLVGMTNDDGVGLLQVAGPATVQTPPAGDVSKRVATTEWVMAALSTTAIGQIVFEPRTTVRAGFLKANGVLVKRADYPALWAYAQASGALVPDDEWQKGRWACFSSGDGATTFRLPEMRGEFIRCWDDARSIDTNRMIGSWQDSANRWHTHGASASEVGDHVHSAWTDAQGWHGHGVSDPGHSHGVNDPGHAHGTDVPHGGGGGNLRAVVGPFGVDGYYNTYGSGTGIWLSGSGTGIGINGDGAHGHNVGIGWAGRHSHVITVNGDGANETRPRNIALLAMIRAY</sequence>
<dbReference type="EMBL" id="LPIX01000024">
    <property type="protein sequence ID" value="KWE09250.1"/>
    <property type="molecule type" value="Genomic_DNA"/>
</dbReference>
<dbReference type="AlphaFoldDB" id="A0A125G338"/>
<comment type="caution">
    <text evidence="2">The sequence shown here is derived from an EMBL/GenBank/DDBJ whole genome shotgun (WGS) entry which is preliminary data.</text>
</comment>
<gene>
    <name evidence="2" type="ORF">WL73_05975</name>
</gene>
<dbReference type="SUPFAM" id="SSF88874">
    <property type="entry name" value="Receptor-binding domain of short tail fibre protein gp12"/>
    <property type="match status" value="1"/>
</dbReference>
<evidence type="ECO:0000256" key="1">
    <source>
        <dbReference type="SAM" id="MobiDB-lite"/>
    </source>
</evidence>
<evidence type="ECO:0000313" key="3">
    <source>
        <dbReference type="Proteomes" id="UP000062998"/>
    </source>
</evidence>
<dbReference type="Proteomes" id="UP000062998">
    <property type="component" value="Unassembled WGS sequence"/>
</dbReference>
<dbReference type="InterPro" id="IPR037053">
    <property type="entry name" value="Phage_tail_collar_dom_sf"/>
</dbReference>
<dbReference type="OrthoDB" id="8613813at2"/>
<protein>
    <submittedName>
        <fullName evidence="2">Phage tail protein</fullName>
    </submittedName>
</protein>
<name>A0A125G338_9BURK</name>
<organism evidence="2 3">
    <name type="scientific">Burkholderia ubonensis</name>
    <dbReference type="NCBI Taxonomy" id="101571"/>
    <lineage>
        <taxon>Bacteria</taxon>
        <taxon>Pseudomonadati</taxon>
        <taxon>Pseudomonadota</taxon>
        <taxon>Betaproteobacteria</taxon>
        <taxon>Burkholderiales</taxon>
        <taxon>Burkholderiaceae</taxon>
        <taxon>Burkholderia</taxon>
        <taxon>Burkholderia cepacia complex</taxon>
    </lineage>
</organism>
<proteinExistence type="predicted"/>
<feature type="region of interest" description="Disordered" evidence="1">
    <location>
        <begin position="483"/>
        <end position="509"/>
    </location>
</feature>